<evidence type="ECO:0000313" key="2">
    <source>
        <dbReference type="Proteomes" id="UP000254876"/>
    </source>
</evidence>
<organism evidence="1 2">
    <name type="scientific">Elizabethkingia anophelis</name>
    <dbReference type="NCBI Taxonomy" id="1117645"/>
    <lineage>
        <taxon>Bacteria</taxon>
        <taxon>Pseudomonadati</taxon>
        <taxon>Bacteroidota</taxon>
        <taxon>Flavobacteriia</taxon>
        <taxon>Flavobacteriales</taxon>
        <taxon>Weeksellaceae</taxon>
        <taxon>Elizabethkingia</taxon>
    </lineage>
</organism>
<dbReference type="AlphaFoldDB" id="A0A7Z7PVN4"/>
<dbReference type="EMBL" id="UFYD01000001">
    <property type="protein sequence ID" value="STC96932.1"/>
    <property type="molecule type" value="Genomic_DNA"/>
</dbReference>
<reference evidence="1 2" key="1">
    <citation type="submission" date="2018-06" db="EMBL/GenBank/DDBJ databases">
        <authorList>
            <consortium name="Pathogen Informatics"/>
            <person name="Doyle S."/>
        </authorList>
    </citation>
    <scope>NUCLEOTIDE SEQUENCE [LARGE SCALE GENOMIC DNA]</scope>
    <source>
        <strain evidence="1 2">NCTC10588</strain>
    </source>
</reference>
<name>A0A7Z7PVN4_9FLAO</name>
<gene>
    <name evidence="1" type="ORF">NCTC10588_00794</name>
</gene>
<comment type="caution">
    <text evidence="1">The sequence shown here is derived from an EMBL/GenBank/DDBJ whole genome shotgun (WGS) entry which is preliminary data.</text>
</comment>
<proteinExistence type="predicted"/>
<evidence type="ECO:0000313" key="1">
    <source>
        <dbReference type="EMBL" id="STC96932.1"/>
    </source>
</evidence>
<sequence length="33" mass="3761">MTETIAQIMKSLENTELKYSTVDAIIVYEIISL</sequence>
<dbReference type="Proteomes" id="UP000254876">
    <property type="component" value="Unassembled WGS sequence"/>
</dbReference>
<accession>A0A7Z7PVN4</accession>
<protein>
    <submittedName>
        <fullName evidence="1">Uncharacterized protein</fullName>
    </submittedName>
</protein>